<feature type="region of interest" description="Disordered" evidence="1">
    <location>
        <begin position="115"/>
        <end position="196"/>
    </location>
</feature>
<dbReference type="Proteomes" id="UP001501442">
    <property type="component" value="Unassembled WGS sequence"/>
</dbReference>
<evidence type="ECO:0000259" key="2">
    <source>
        <dbReference type="Pfam" id="PF25547"/>
    </source>
</evidence>
<feature type="domain" description="Outer membrane channel protein CpnT-like N-terminal" evidence="2">
    <location>
        <begin position="190"/>
        <end position="318"/>
    </location>
</feature>
<feature type="compositionally biased region" description="Pro residues" evidence="1">
    <location>
        <begin position="121"/>
        <end position="154"/>
    </location>
</feature>
<accession>A0ABP8U5G5</accession>
<dbReference type="Pfam" id="PF25547">
    <property type="entry name" value="WXG100_2"/>
    <property type="match status" value="1"/>
</dbReference>
<keyword evidence="4" id="KW-1185">Reference proteome</keyword>
<comment type="caution">
    <text evidence="3">The sequence shown here is derived from an EMBL/GenBank/DDBJ whole genome shotgun (WGS) entry which is preliminary data.</text>
</comment>
<dbReference type="EMBL" id="BAABHK010000003">
    <property type="protein sequence ID" value="GAA4624369.1"/>
    <property type="molecule type" value="Genomic_DNA"/>
</dbReference>
<evidence type="ECO:0000313" key="3">
    <source>
        <dbReference type="EMBL" id="GAA4624369.1"/>
    </source>
</evidence>
<proteinExistence type="predicted"/>
<sequence length="539" mass="58156">MTSDSVRFSVEVLVYYAPRFAEAGAALSRAGTTAQRRLEGLGSFWGSSWPDEAFAESYRPAQHSLLITAQQCAGDLRQIAGRIHQMAHNYGVTEANVTADIDRIGQAASQEARLLHGTGGLPPPPDVPERTPPPLPRTTPNPTSNPSPNPPAPAQRPKSTRTASPTPTPTPEASPDPNAWKKSGATSFLGPFPTGKPELIEQAAEAWRDLATALRTAWMDTQHYAAYVLAENEGHAADAFAAQVRQLVDSTSGSLTLTLQGCEHTERACWDQAQAIRDLKHQFVELAAEFALTFVIGEIISAILAAPTLGGSEAAGQAAEAAEAGGITARATALLRQFIAAVVARMKAVGTALKDLARVLPKAEREASGLAKSTEAAGRRLLGDGKTPIKELDPQERTELAQYRDNLAQENPSLYDSLLKDPDHLRRDGSYAIDDGAHEEAKTALSLREDGRVPADFQRPPGRGQGDFYSPSTGKYYDVKEVTSSSNFRVNNFENKLEAQFALSRTPIIDTRNASQATIDQIKSMIARRGWGNDVIWYP</sequence>
<protein>
    <recommendedName>
        <fullName evidence="2">Outer membrane channel protein CpnT-like N-terminal domain-containing protein</fullName>
    </recommendedName>
</protein>
<dbReference type="RefSeq" id="WP_345430816.1">
    <property type="nucleotide sequence ID" value="NZ_BAABHK010000003.1"/>
</dbReference>
<feature type="compositionally biased region" description="Low complexity" evidence="1">
    <location>
        <begin position="155"/>
        <end position="165"/>
    </location>
</feature>
<reference evidence="4" key="1">
    <citation type="journal article" date="2019" name="Int. J. Syst. Evol. Microbiol.">
        <title>The Global Catalogue of Microorganisms (GCM) 10K type strain sequencing project: providing services to taxonomists for standard genome sequencing and annotation.</title>
        <authorList>
            <consortium name="The Broad Institute Genomics Platform"/>
            <consortium name="The Broad Institute Genome Sequencing Center for Infectious Disease"/>
            <person name="Wu L."/>
            <person name="Ma J."/>
        </authorList>
    </citation>
    <scope>NUCLEOTIDE SEQUENCE [LARGE SCALE GENOMIC DNA]</scope>
    <source>
        <strain evidence="4">JCM 17939</strain>
    </source>
</reference>
<evidence type="ECO:0000313" key="4">
    <source>
        <dbReference type="Proteomes" id="UP001501442"/>
    </source>
</evidence>
<organism evidence="3 4">
    <name type="scientific">Actinoallomurus vinaceus</name>
    <dbReference type="NCBI Taxonomy" id="1080074"/>
    <lineage>
        <taxon>Bacteria</taxon>
        <taxon>Bacillati</taxon>
        <taxon>Actinomycetota</taxon>
        <taxon>Actinomycetes</taxon>
        <taxon>Streptosporangiales</taxon>
        <taxon>Thermomonosporaceae</taxon>
        <taxon>Actinoallomurus</taxon>
    </lineage>
</organism>
<gene>
    <name evidence="3" type="ORF">GCM10023196_024230</name>
</gene>
<dbReference type="InterPro" id="IPR057746">
    <property type="entry name" value="CpnT-like_N"/>
</dbReference>
<name>A0ABP8U5G5_9ACTN</name>
<evidence type="ECO:0000256" key="1">
    <source>
        <dbReference type="SAM" id="MobiDB-lite"/>
    </source>
</evidence>
<feature type="region of interest" description="Disordered" evidence="1">
    <location>
        <begin position="451"/>
        <end position="471"/>
    </location>
</feature>